<name>G5H5T6_9BACT</name>
<dbReference type="EMBL" id="ADLD01000004">
    <property type="protein sequence ID" value="EHB93030.1"/>
    <property type="molecule type" value="Genomic_DNA"/>
</dbReference>
<comment type="caution">
    <text evidence="1">The sequence shown here is derived from an EMBL/GenBank/DDBJ whole genome shotgun (WGS) entry which is preliminary data.</text>
</comment>
<proteinExistence type="predicted"/>
<keyword evidence="2" id="KW-1185">Reference proteome</keyword>
<organism evidence="1 2">
    <name type="scientific">Alistipes indistinctus YIT 12060</name>
    <dbReference type="NCBI Taxonomy" id="742725"/>
    <lineage>
        <taxon>Bacteria</taxon>
        <taxon>Pseudomonadati</taxon>
        <taxon>Bacteroidota</taxon>
        <taxon>Bacteroidia</taxon>
        <taxon>Bacteroidales</taxon>
        <taxon>Rikenellaceae</taxon>
        <taxon>Alistipes</taxon>
    </lineage>
</organism>
<protein>
    <submittedName>
        <fullName evidence="1">Uncharacterized protein</fullName>
    </submittedName>
</protein>
<dbReference type="HOGENOM" id="CLU_2462274_0_0_10"/>
<reference evidence="1 2" key="1">
    <citation type="submission" date="2011-08" db="EMBL/GenBank/DDBJ databases">
        <title>The Genome Sequence of Alistipes indistinctus YIT 12060.</title>
        <authorList>
            <consortium name="The Broad Institute Genome Sequencing Platform"/>
            <person name="Earl A."/>
            <person name="Ward D."/>
            <person name="Feldgarden M."/>
            <person name="Gevers D."/>
            <person name="Morotomi M."/>
            <person name="Young S.K."/>
            <person name="Zeng Q."/>
            <person name="Gargeya S."/>
            <person name="Fitzgerald M."/>
            <person name="Haas B."/>
            <person name="Abouelleil A."/>
            <person name="Alvarado L."/>
            <person name="Arachchi H.M."/>
            <person name="Berlin A."/>
            <person name="Brown A."/>
            <person name="Chapman S.B."/>
            <person name="Chen Z."/>
            <person name="Dunbar C."/>
            <person name="Freedman E."/>
            <person name="Gearin G."/>
            <person name="Gellesch M."/>
            <person name="Goldberg J."/>
            <person name="Griggs A."/>
            <person name="Gujja S."/>
            <person name="Heiman D."/>
            <person name="Howarth C."/>
            <person name="Larson L."/>
            <person name="Lui A."/>
            <person name="MacDonald P.J.P."/>
            <person name="Montmayeur A."/>
            <person name="Murphy C."/>
            <person name="Neiman D."/>
            <person name="Pearson M."/>
            <person name="Priest M."/>
            <person name="Roberts A."/>
            <person name="Saif S."/>
            <person name="Shea T."/>
            <person name="Shenoy N."/>
            <person name="Sisk P."/>
            <person name="Stolte C."/>
            <person name="Sykes S."/>
            <person name="Wortman J."/>
            <person name="Nusbaum C."/>
            <person name="Birren B."/>
        </authorList>
    </citation>
    <scope>NUCLEOTIDE SEQUENCE [LARGE SCALE GENOMIC DNA]</scope>
    <source>
        <strain evidence="1 2">YIT 12060</strain>
    </source>
</reference>
<dbReference type="Proteomes" id="UP000006008">
    <property type="component" value="Unassembled WGS sequence"/>
</dbReference>
<evidence type="ECO:0000313" key="1">
    <source>
        <dbReference type="EMBL" id="EHB93030.1"/>
    </source>
</evidence>
<evidence type="ECO:0000313" key="2">
    <source>
        <dbReference type="Proteomes" id="UP000006008"/>
    </source>
</evidence>
<accession>G5H5T6</accession>
<gene>
    <name evidence="1" type="ORF">HMPREF9450_00296</name>
</gene>
<dbReference type="STRING" id="742725.HMPREF9450_00296"/>
<dbReference type="AlphaFoldDB" id="G5H5T6"/>
<sequence>MVCHFRCGCGLQSTVWPLSTDSLQATDRGPWFRHPDHKPQDPTPGIEYQIRISNTRALSLNPRHLASSNIKHQVSWTQTANEDIHPVY</sequence>